<evidence type="ECO:0000259" key="2">
    <source>
        <dbReference type="Pfam" id="PF00534"/>
    </source>
</evidence>
<dbReference type="SUPFAM" id="SSF53756">
    <property type="entry name" value="UDP-Glycosyltransferase/glycogen phosphorylase"/>
    <property type="match status" value="1"/>
</dbReference>
<dbReference type="InterPro" id="IPR001296">
    <property type="entry name" value="Glyco_trans_1"/>
</dbReference>
<reference evidence="4" key="1">
    <citation type="journal article" date="2015" name="Genome Announc.">
        <title>Draft Genome Sequence of Bacteroidales Strain TBC1, a Novel Isolate from a Methanogenic Wastewater Treatment System.</title>
        <authorList>
            <person name="Tourlousse D.M."/>
            <person name="Matsuura N."/>
            <person name="Sun L."/>
            <person name="Toyonaga M."/>
            <person name="Kuroda K."/>
            <person name="Ohashi A."/>
            <person name="Cruz R."/>
            <person name="Yamaguchi T."/>
            <person name="Sekiguchi Y."/>
        </authorList>
    </citation>
    <scope>NUCLEOTIDE SEQUENCE [LARGE SCALE GENOMIC DNA]</scope>
    <source>
        <strain evidence="4">TBC1</strain>
    </source>
</reference>
<dbReference type="PANTHER" id="PTHR46401:SF2">
    <property type="entry name" value="GLYCOSYLTRANSFERASE WBBK-RELATED"/>
    <property type="match status" value="1"/>
</dbReference>
<dbReference type="EMBL" id="DF968183">
    <property type="protein sequence ID" value="GAP44983.1"/>
    <property type="molecule type" value="Genomic_DNA"/>
</dbReference>
<dbReference type="Pfam" id="PF00534">
    <property type="entry name" value="Glycos_transf_1"/>
    <property type="match status" value="1"/>
</dbReference>
<dbReference type="PANTHER" id="PTHR46401">
    <property type="entry name" value="GLYCOSYLTRANSFERASE WBBK-RELATED"/>
    <property type="match status" value="1"/>
</dbReference>
<dbReference type="AlphaFoldDB" id="A0A0S7C2B1"/>
<protein>
    <submittedName>
        <fullName evidence="4">Glycosyl transferases group 1</fullName>
    </submittedName>
</protein>
<evidence type="ECO:0000313" key="4">
    <source>
        <dbReference type="EMBL" id="GAP44983.1"/>
    </source>
</evidence>
<proteinExistence type="predicted"/>
<dbReference type="RefSeq" id="WP_062044985.1">
    <property type="nucleotide sequence ID" value="NZ_DF968183.1"/>
</dbReference>
<dbReference type="GO" id="GO:0009103">
    <property type="term" value="P:lipopolysaccharide biosynthetic process"/>
    <property type="evidence" value="ECO:0007669"/>
    <property type="project" value="TreeGrafter"/>
</dbReference>
<dbReference type="Pfam" id="PF13439">
    <property type="entry name" value="Glyco_transf_4"/>
    <property type="match status" value="1"/>
</dbReference>
<keyword evidence="5" id="KW-1185">Reference proteome</keyword>
<evidence type="ECO:0000313" key="5">
    <source>
        <dbReference type="Proteomes" id="UP000053091"/>
    </source>
</evidence>
<name>A0A0S7C2B1_9BACT</name>
<dbReference type="InterPro" id="IPR028098">
    <property type="entry name" value="Glyco_trans_4-like_N"/>
</dbReference>
<keyword evidence="1 4" id="KW-0808">Transferase</keyword>
<evidence type="ECO:0000256" key="1">
    <source>
        <dbReference type="ARBA" id="ARBA00022679"/>
    </source>
</evidence>
<dbReference type="PATRIC" id="fig|1678841.3.peg.3555"/>
<feature type="domain" description="Glycosyltransferase subfamily 4-like N-terminal" evidence="3">
    <location>
        <begin position="23"/>
        <end position="193"/>
    </location>
</feature>
<accession>A0A0S7C2B1</accession>
<dbReference type="Gene3D" id="3.40.50.2000">
    <property type="entry name" value="Glycogen Phosphorylase B"/>
    <property type="match status" value="2"/>
</dbReference>
<sequence>MNVLFLMFNFEDANNTVSMYNSLVDVFVARGHNVSVVAFEKAGKPTGIYREGLSDVLRVKTLPLLGVGPFRKGLGNIIVPFQYGLAIRKYLKDFRFDLIITPTPPITLFRIAYSLKKRNRTKLYLILRDIFPQNAVDIGYLSKNNPIYHYFRWIEKRLYQISDLIGCMTEGNRSYILRNNPGIDPAKVHVLPNWNRIQVYETGVSEDLLDKYGLAGKFIVIFGGNLGVSQKVDNVVELAKVHASKKDVVFVVVGKGTHKTYLQHLIDREGLKNIRLIDYMPRADYEKLVSKSEIGLISLNEKFTIPNIPSRTLSYYNMRKPVFAITDPNTDYHEMLKQDNSGFCCLYGDYACYRKRFDQLYNDQKLRMQMGENGFIALRDKYNPENSYKIIMNAVTSSVKS</sequence>
<dbReference type="GO" id="GO:0016757">
    <property type="term" value="F:glycosyltransferase activity"/>
    <property type="evidence" value="ECO:0007669"/>
    <property type="project" value="InterPro"/>
</dbReference>
<organism evidence="4">
    <name type="scientific">Lentimicrobium saccharophilum</name>
    <dbReference type="NCBI Taxonomy" id="1678841"/>
    <lineage>
        <taxon>Bacteria</taxon>
        <taxon>Pseudomonadati</taxon>
        <taxon>Bacteroidota</taxon>
        <taxon>Bacteroidia</taxon>
        <taxon>Bacteroidales</taxon>
        <taxon>Lentimicrobiaceae</taxon>
        <taxon>Lentimicrobium</taxon>
    </lineage>
</organism>
<dbReference type="CDD" id="cd03794">
    <property type="entry name" value="GT4_WbuB-like"/>
    <property type="match status" value="1"/>
</dbReference>
<dbReference type="OrthoDB" id="9811902at2"/>
<dbReference type="Proteomes" id="UP000053091">
    <property type="component" value="Unassembled WGS sequence"/>
</dbReference>
<gene>
    <name evidence="4" type="ORF">TBC1_12799</name>
</gene>
<dbReference type="STRING" id="1678841.TBC1_12799"/>
<evidence type="ECO:0000259" key="3">
    <source>
        <dbReference type="Pfam" id="PF13439"/>
    </source>
</evidence>
<feature type="domain" description="Glycosyl transferase family 1" evidence="2">
    <location>
        <begin position="215"/>
        <end position="374"/>
    </location>
</feature>